<dbReference type="InterPro" id="IPR011579">
    <property type="entry name" value="ATPase_dom"/>
</dbReference>
<organism evidence="3">
    <name type="scientific">Ignisphaera aggregans</name>
    <dbReference type="NCBI Taxonomy" id="334771"/>
    <lineage>
        <taxon>Archaea</taxon>
        <taxon>Thermoproteota</taxon>
        <taxon>Thermoprotei</taxon>
        <taxon>Desulfurococcales</taxon>
        <taxon>Desulfurococcaceae</taxon>
        <taxon>Ignisphaera</taxon>
    </lineage>
</organism>
<evidence type="ECO:0000313" key="3">
    <source>
        <dbReference type="EMBL" id="HHR97094.1"/>
    </source>
</evidence>
<reference evidence="3" key="1">
    <citation type="journal article" date="2020" name="mSystems">
        <title>Genome- and Community-Level Interaction Insights into Carbon Utilization and Element Cycling Functions of Hydrothermarchaeota in Hydrothermal Sediment.</title>
        <authorList>
            <person name="Zhou Z."/>
            <person name="Liu Y."/>
            <person name="Xu W."/>
            <person name="Pan J."/>
            <person name="Luo Z.H."/>
            <person name="Li M."/>
        </authorList>
    </citation>
    <scope>NUCLEOTIDE SEQUENCE [LARGE SCALE GENOMIC DNA]</scope>
    <source>
        <strain evidence="3">SpSt-1</strain>
    </source>
</reference>
<dbReference type="Gene3D" id="3.40.50.300">
    <property type="entry name" value="P-loop containing nucleotide triphosphate hydrolases"/>
    <property type="match status" value="1"/>
</dbReference>
<dbReference type="SUPFAM" id="SSF52540">
    <property type="entry name" value="P-loop containing nucleoside triphosphate hydrolases"/>
    <property type="match status" value="1"/>
</dbReference>
<comment type="caution">
    <text evidence="3">The sequence shown here is derived from an EMBL/GenBank/DDBJ whole genome shotgun (WGS) entry which is preliminary data.</text>
</comment>
<name>A0A7C5YXM9_9CREN</name>
<sequence length="347" mass="39520">MIFVKKARLSFAPGLDIEFVDRDRAIQQVLKFAEKGTRFPIVVFGPEGCGKTAWLKQSIEILKNIEFDVIYFNPMRREFFAEVGIESIREKALEIANQMSSEYILAKSIWSVIKFARDVIKLGRKSIAVIVDDAFHLIGSKEASLFIKGLLELIEYPPENYERIVAIAATSEGASKNEIGRHLWAILRPMWNMSKRGFEELYDKVPGSKPRFEDVWLSTSGNPRALSLLYQVEWNINIAVDNLAKMKGIRKFIASLSNEEKEWLSEAIEDPDTLLTKEHIPLLDKLVELNLVIDNIEGCYMLGVVSIFLFYFLCIAVCKEPRGHLNKVAFILILVIIVIDSNFSKAI</sequence>
<feature type="domain" description="ATPase" evidence="2">
    <location>
        <begin position="19"/>
        <end position="228"/>
    </location>
</feature>
<gene>
    <name evidence="3" type="ORF">ENL47_09965</name>
</gene>
<dbReference type="AlphaFoldDB" id="A0A7C5YXM9"/>
<feature type="transmembrane region" description="Helical" evidence="1">
    <location>
        <begin position="325"/>
        <end position="343"/>
    </location>
</feature>
<proteinExistence type="predicted"/>
<evidence type="ECO:0000256" key="1">
    <source>
        <dbReference type="SAM" id="Phobius"/>
    </source>
</evidence>
<keyword evidence="1" id="KW-0472">Membrane</keyword>
<keyword evidence="1" id="KW-1133">Transmembrane helix</keyword>
<dbReference type="Pfam" id="PF01637">
    <property type="entry name" value="ATPase_2"/>
    <property type="match status" value="1"/>
</dbReference>
<accession>A0A7C5YXM9</accession>
<dbReference type="EMBL" id="DRUB01000193">
    <property type="protein sequence ID" value="HHR97094.1"/>
    <property type="molecule type" value="Genomic_DNA"/>
</dbReference>
<feature type="transmembrane region" description="Helical" evidence="1">
    <location>
        <begin position="300"/>
        <end position="318"/>
    </location>
</feature>
<evidence type="ECO:0000259" key="2">
    <source>
        <dbReference type="Pfam" id="PF01637"/>
    </source>
</evidence>
<dbReference type="InterPro" id="IPR027417">
    <property type="entry name" value="P-loop_NTPase"/>
</dbReference>
<dbReference type="GO" id="GO:0005524">
    <property type="term" value="F:ATP binding"/>
    <property type="evidence" value="ECO:0007669"/>
    <property type="project" value="InterPro"/>
</dbReference>
<keyword evidence="1" id="KW-0812">Transmembrane</keyword>
<protein>
    <submittedName>
        <fullName evidence="3">AAA family ATPase</fullName>
    </submittedName>
</protein>